<evidence type="ECO:0000259" key="7">
    <source>
        <dbReference type="PROSITE" id="PS50863"/>
    </source>
</evidence>
<evidence type="ECO:0000256" key="1">
    <source>
        <dbReference type="ARBA" id="ARBA00004123"/>
    </source>
</evidence>
<evidence type="ECO:0000313" key="8">
    <source>
        <dbReference type="EMBL" id="KAF8730891.1"/>
    </source>
</evidence>
<dbReference type="OrthoDB" id="1666376at2759"/>
<evidence type="ECO:0000313" key="9">
    <source>
        <dbReference type="Proteomes" id="UP000636709"/>
    </source>
</evidence>
<dbReference type="CDD" id="cd10017">
    <property type="entry name" value="B3_DNA"/>
    <property type="match status" value="2"/>
</dbReference>
<proteinExistence type="predicted"/>
<dbReference type="SMART" id="SM01019">
    <property type="entry name" value="B3"/>
    <property type="match status" value="2"/>
</dbReference>
<dbReference type="SUPFAM" id="SSF101936">
    <property type="entry name" value="DNA-binding pseudobarrel domain"/>
    <property type="match status" value="2"/>
</dbReference>
<keyword evidence="2" id="KW-0805">Transcription regulation</keyword>
<feature type="compositionally biased region" description="Polar residues" evidence="6">
    <location>
        <begin position="242"/>
        <end position="252"/>
    </location>
</feature>
<feature type="compositionally biased region" description="Basic and acidic residues" evidence="6">
    <location>
        <begin position="410"/>
        <end position="425"/>
    </location>
</feature>
<dbReference type="InterPro" id="IPR044837">
    <property type="entry name" value="REM16-like"/>
</dbReference>
<dbReference type="InterPro" id="IPR015300">
    <property type="entry name" value="DNA-bd_pseudobarrel_sf"/>
</dbReference>
<dbReference type="GO" id="GO:0003677">
    <property type="term" value="F:DNA binding"/>
    <property type="evidence" value="ECO:0007669"/>
    <property type="project" value="UniProtKB-KW"/>
</dbReference>
<dbReference type="PANTHER" id="PTHR31391:SF155">
    <property type="entry name" value="B3 DOMAIN-CONTAINING PROTEIN OS11G0197600"/>
    <property type="match status" value="1"/>
</dbReference>
<feature type="region of interest" description="Disordered" evidence="6">
    <location>
        <begin position="1"/>
        <end position="96"/>
    </location>
</feature>
<keyword evidence="9" id="KW-1185">Reference proteome</keyword>
<feature type="compositionally biased region" description="Basic and acidic residues" evidence="6">
    <location>
        <begin position="23"/>
        <end position="83"/>
    </location>
</feature>
<dbReference type="PROSITE" id="PS50863">
    <property type="entry name" value="B3"/>
    <property type="match status" value="2"/>
</dbReference>
<feature type="domain" description="TF-B3" evidence="7">
    <location>
        <begin position="503"/>
        <end position="598"/>
    </location>
</feature>
<dbReference type="Pfam" id="PF02362">
    <property type="entry name" value="B3"/>
    <property type="match status" value="2"/>
</dbReference>
<evidence type="ECO:0000256" key="5">
    <source>
        <dbReference type="ARBA" id="ARBA00023242"/>
    </source>
</evidence>
<evidence type="ECO:0000256" key="3">
    <source>
        <dbReference type="ARBA" id="ARBA00023125"/>
    </source>
</evidence>
<dbReference type="InterPro" id="IPR003340">
    <property type="entry name" value="B3_DNA-bd"/>
</dbReference>
<feature type="compositionally biased region" description="Basic and acidic residues" evidence="6">
    <location>
        <begin position="271"/>
        <end position="285"/>
    </location>
</feature>
<accession>A0A835F8G4</accession>
<keyword evidence="5" id="KW-0539">Nucleus</keyword>
<dbReference type="EMBL" id="JACEFO010001613">
    <property type="protein sequence ID" value="KAF8730891.1"/>
    <property type="molecule type" value="Genomic_DNA"/>
</dbReference>
<evidence type="ECO:0000256" key="4">
    <source>
        <dbReference type="ARBA" id="ARBA00023163"/>
    </source>
</evidence>
<dbReference type="PANTHER" id="PTHR31391">
    <property type="entry name" value="B3 DOMAIN-CONTAINING PROTEIN OS11G0197600-RELATED"/>
    <property type="match status" value="1"/>
</dbReference>
<feature type="compositionally biased region" description="Acidic residues" evidence="6">
    <location>
        <begin position="216"/>
        <end position="226"/>
    </location>
</feature>
<organism evidence="8 9">
    <name type="scientific">Digitaria exilis</name>
    <dbReference type="NCBI Taxonomy" id="1010633"/>
    <lineage>
        <taxon>Eukaryota</taxon>
        <taxon>Viridiplantae</taxon>
        <taxon>Streptophyta</taxon>
        <taxon>Embryophyta</taxon>
        <taxon>Tracheophyta</taxon>
        <taxon>Spermatophyta</taxon>
        <taxon>Magnoliopsida</taxon>
        <taxon>Liliopsida</taxon>
        <taxon>Poales</taxon>
        <taxon>Poaceae</taxon>
        <taxon>PACMAD clade</taxon>
        <taxon>Panicoideae</taxon>
        <taxon>Panicodae</taxon>
        <taxon>Paniceae</taxon>
        <taxon>Anthephorinae</taxon>
        <taxon>Digitaria</taxon>
    </lineage>
</organism>
<keyword evidence="3" id="KW-0238">DNA-binding</keyword>
<evidence type="ECO:0000256" key="2">
    <source>
        <dbReference type="ARBA" id="ARBA00023015"/>
    </source>
</evidence>
<dbReference type="AlphaFoldDB" id="A0A835F8G4"/>
<comment type="subcellular location">
    <subcellularLocation>
        <location evidence="1">Nucleus</location>
    </subcellularLocation>
</comment>
<feature type="domain" description="TF-B3" evidence="7">
    <location>
        <begin position="102"/>
        <end position="195"/>
    </location>
</feature>
<keyword evidence="4" id="KW-0804">Transcription</keyword>
<comment type="caution">
    <text evidence="8">The sequence shown here is derived from an EMBL/GenBank/DDBJ whole genome shotgun (WGS) entry which is preliminary data.</text>
</comment>
<dbReference type="Proteomes" id="UP000636709">
    <property type="component" value="Unassembled WGS sequence"/>
</dbReference>
<dbReference type="GO" id="GO:0005634">
    <property type="term" value="C:nucleus"/>
    <property type="evidence" value="ECO:0007669"/>
    <property type="project" value="UniProtKB-SubCell"/>
</dbReference>
<feature type="compositionally biased region" description="Polar residues" evidence="6">
    <location>
        <begin position="426"/>
        <end position="436"/>
    </location>
</feature>
<gene>
    <name evidence="8" type="ORF">HU200_016763</name>
</gene>
<dbReference type="Gene3D" id="2.40.330.10">
    <property type="entry name" value="DNA-binding pseudobarrel domain"/>
    <property type="match status" value="2"/>
</dbReference>
<feature type="region of interest" description="Disordered" evidence="6">
    <location>
        <begin position="215"/>
        <end position="436"/>
    </location>
</feature>
<reference evidence="8" key="1">
    <citation type="submission" date="2020-07" db="EMBL/GenBank/DDBJ databases">
        <title>Genome sequence and genetic diversity analysis of an under-domesticated orphan crop, white fonio (Digitaria exilis).</title>
        <authorList>
            <person name="Bennetzen J.L."/>
            <person name="Chen S."/>
            <person name="Ma X."/>
            <person name="Wang X."/>
            <person name="Yssel A.E.J."/>
            <person name="Chaluvadi S.R."/>
            <person name="Johnson M."/>
            <person name="Gangashetty P."/>
            <person name="Hamidou F."/>
            <person name="Sanogo M.D."/>
            <person name="Zwaenepoel A."/>
            <person name="Wallace J."/>
            <person name="Van De Peer Y."/>
            <person name="Van Deynze A."/>
        </authorList>
    </citation>
    <scope>NUCLEOTIDE SEQUENCE</scope>
    <source>
        <tissue evidence="8">Leaves</tissue>
    </source>
</reference>
<protein>
    <recommendedName>
        <fullName evidence="7">TF-B3 domain-containing protein</fullName>
    </recommendedName>
</protein>
<sequence length="610" mass="67413">MSPPRKKQQGSSASAAAAPEVSGKGKEVTEDGKEKQRQKGKEKEVREADRKDPAKERQKQKGKETVARSEEKQKGKSAKEKPAAEQQGEEEEELAAAKSAGEQFFKIFFPNQSRERLKIPTAFHQHLKEQPTGPVSLKGPSGNTWEAVLTSDSEGLCFVQGWKEFVTDHSVKQGHFLVFTYDGFSQFSVTVFCSLGIVDPLALVAKPTNDVVIKIEDDEEDQEDMDAGGTSETSMLPPEDSNGITGKRTSGVNDHIPDGKAAKKYSSVANKAEKKQPEAIDHTSKDVSTVVNTKKGKRNSSETSILPPEDGNGTTGKKTRGVNGPIPDGKASKKHSSVAKKSEKKQPEGNDHTSKDASTVVNTEKGKRNSSEISILPPEDGNGITGKRTRGVNDPIPDGKASKKQSSVAKKSEKKQPEAIDRTSKDASTVVNTEKDSSFSLLNEATAFNKTQVREKNVPKLGRFIVKRTRQPVVISQRRPVTEEEKDLALTRAKEFKSNNPFAVQIMMESYVYVGFFMNITCEFVRESLPRKSKKMTLWDPLGKPWEVNYVYYRDRSVASFSGGWGKFALGNNLEKFDVCIFELFKEDNIKVHIYRVVPEITPLLRASGR</sequence>
<evidence type="ECO:0000256" key="6">
    <source>
        <dbReference type="SAM" id="MobiDB-lite"/>
    </source>
</evidence>
<name>A0A835F8G4_9POAL</name>
<feature type="compositionally biased region" description="Basic and acidic residues" evidence="6">
    <location>
        <begin position="340"/>
        <end position="355"/>
    </location>
</feature>